<sequence length="41" mass="4717">MEQGWESWEQERDCWVVLRESSALAGVGFASLEQEMGWGLE</sequence>
<protein>
    <submittedName>
        <fullName evidence="1">Uncharacterized protein</fullName>
    </submittedName>
</protein>
<gene>
    <name evidence="1" type="ORF">AVDCRST_MAG28-549</name>
</gene>
<dbReference type="EMBL" id="CADCVE010000014">
    <property type="protein sequence ID" value="CAA9442535.1"/>
    <property type="molecule type" value="Genomic_DNA"/>
</dbReference>
<evidence type="ECO:0000313" key="1">
    <source>
        <dbReference type="EMBL" id="CAA9442535.1"/>
    </source>
</evidence>
<accession>A0A6J4QFA4</accession>
<dbReference type="AlphaFoldDB" id="A0A6J4QFA4"/>
<proteinExistence type="predicted"/>
<name>A0A6J4QFA4_9ACTN</name>
<organism evidence="1">
    <name type="scientific">uncultured Rubrobacteraceae bacterium</name>
    <dbReference type="NCBI Taxonomy" id="349277"/>
    <lineage>
        <taxon>Bacteria</taxon>
        <taxon>Bacillati</taxon>
        <taxon>Actinomycetota</taxon>
        <taxon>Rubrobacteria</taxon>
        <taxon>Rubrobacterales</taxon>
        <taxon>Rubrobacteraceae</taxon>
        <taxon>environmental samples</taxon>
    </lineage>
</organism>
<reference evidence="1" key="1">
    <citation type="submission" date="2020-02" db="EMBL/GenBank/DDBJ databases">
        <authorList>
            <person name="Meier V. D."/>
        </authorList>
    </citation>
    <scope>NUCLEOTIDE SEQUENCE</scope>
    <source>
        <strain evidence="1">AVDCRST_MAG28</strain>
    </source>
</reference>